<evidence type="ECO:0000313" key="3">
    <source>
        <dbReference type="Proteomes" id="UP000276542"/>
    </source>
</evidence>
<evidence type="ECO:0000259" key="1">
    <source>
        <dbReference type="Pfam" id="PF12697"/>
    </source>
</evidence>
<comment type="caution">
    <text evidence="2">The sequence shown here is derived from an EMBL/GenBank/DDBJ whole genome shotgun (WGS) entry which is preliminary data.</text>
</comment>
<dbReference type="PANTHER" id="PTHR46438">
    <property type="entry name" value="ALPHA/BETA-HYDROLASES SUPERFAMILY PROTEIN"/>
    <property type="match status" value="1"/>
</dbReference>
<dbReference type="EMBL" id="QYRP01000002">
    <property type="protein sequence ID" value="RJS46063.1"/>
    <property type="molecule type" value="Genomic_DNA"/>
</dbReference>
<dbReference type="Gene3D" id="3.40.50.1820">
    <property type="entry name" value="alpha/beta hydrolase"/>
    <property type="match status" value="1"/>
</dbReference>
<dbReference type="Proteomes" id="UP000276542">
    <property type="component" value="Unassembled WGS sequence"/>
</dbReference>
<dbReference type="Pfam" id="PF12697">
    <property type="entry name" value="Abhydrolase_6"/>
    <property type="match status" value="1"/>
</dbReference>
<organism evidence="2 3">
    <name type="scientific">Nocardioides cavernaquae</name>
    <dbReference type="NCBI Taxonomy" id="2321396"/>
    <lineage>
        <taxon>Bacteria</taxon>
        <taxon>Bacillati</taxon>
        <taxon>Actinomycetota</taxon>
        <taxon>Actinomycetes</taxon>
        <taxon>Propionibacteriales</taxon>
        <taxon>Nocardioidaceae</taxon>
        <taxon>Nocardioides</taxon>
    </lineage>
</organism>
<dbReference type="PRINTS" id="PR00111">
    <property type="entry name" value="ABHYDROLASE"/>
</dbReference>
<gene>
    <name evidence="2" type="ORF">D4739_07415</name>
</gene>
<protein>
    <submittedName>
        <fullName evidence="2">Alpha/beta hydrolase</fullName>
    </submittedName>
</protein>
<accession>A0A3A5H5W2</accession>
<dbReference type="InterPro" id="IPR029058">
    <property type="entry name" value="AB_hydrolase_fold"/>
</dbReference>
<evidence type="ECO:0000313" key="2">
    <source>
        <dbReference type="EMBL" id="RJS46063.1"/>
    </source>
</evidence>
<feature type="domain" description="AB hydrolase-1" evidence="1">
    <location>
        <begin position="26"/>
        <end position="265"/>
    </location>
</feature>
<dbReference type="AlphaFoldDB" id="A0A3A5H5W2"/>
<dbReference type="PANTHER" id="PTHR46438:SF11">
    <property type="entry name" value="LIPASE-RELATED"/>
    <property type="match status" value="1"/>
</dbReference>
<reference evidence="3" key="1">
    <citation type="submission" date="2018-09" db="EMBL/GenBank/DDBJ databases">
        <authorList>
            <person name="Zhu H."/>
        </authorList>
    </citation>
    <scope>NUCLEOTIDE SEQUENCE [LARGE SCALE GENOMIC DNA]</scope>
    <source>
        <strain evidence="3">K1W22B-1</strain>
    </source>
</reference>
<dbReference type="SUPFAM" id="SSF53474">
    <property type="entry name" value="alpha/beta-Hydrolases"/>
    <property type="match status" value="1"/>
</dbReference>
<sequence length="284" mass="30492">MTLCCSNPSRGTAVLSYEVHGTGEPLVLVHGITHRRQAWYPVLEHLTPHRQVILIDLPGHGESPDLVTNGRSIPETLGTEVRQTIESLGLRNPHIAGNSLGGRVALDAAAEGWVASATCLSPAGFWMNDLDFAYTRMLFRVVTRAARIAGPRRAETITRTAIGRALFFSWITAHPARLAPEACAGDAKAMLRALPAMKAIVAEATRFEAKIAPEIPVTIAWASRDIVLPPYHARLARRVLPRATHVKLKGVGHVPMSDNPELVAKVLLEGSGGIALGGTSRLSA</sequence>
<name>A0A3A5H5W2_9ACTN</name>
<proteinExistence type="predicted"/>
<dbReference type="GO" id="GO:0016787">
    <property type="term" value="F:hydrolase activity"/>
    <property type="evidence" value="ECO:0007669"/>
    <property type="project" value="UniProtKB-KW"/>
</dbReference>
<keyword evidence="3" id="KW-1185">Reference proteome</keyword>
<dbReference type="OrthoDB" id="27092at2"/>
<dbReference type="InterPro" id="IPR000073">
    <property type="entry name" value="AB_hydrolase_1"/>
</dbReference>
<keyword evidence="2" id="KW-0378">Hydrolase</keyword>